<keyword evidence="2" id="KW-0131">Cell cycle</keyword>
<protein>
    <submittedName>
        <fullName evidence="2">Cell division protein FtsX</fullName>
    </submittedName>
</protein>
<dbReference type="EMBL" id="JALZWP010000002">
    <property type="protein sequence ID" value="MCL1627598.1"/>
    <property type="molecule type" value="Genomic_DNA"/>
</dbReference>
<feature type="transmembrane region" description="Helical" evidence="1">
    <location>
        <begin position="161"/>
        <end position="188"/>
    </location>
</feature>
<keyword evidence="1" id="KW-0812">Transmembrane</keyword>
<gene>
    <name evidence="2" type="ORF">M3N55_02545</name>
</gene>
<evidence type="ECO:0000313" key="2">
    <source>
        <dbReference type="EMBL" id="MCL1627598.1"/>
    </source>
</evidence>
<dbReference type="PANTHER" id="PTHR47755">
    <property type="entry name" value="CELL DIVISION PROTEIN FTSX"/>
    <property type="match status" value="1"/>
</dbReference>
<name>A0ABT0LYY6_9RHOB</name>
<keyword evidence="1" id="KW-1133">Transmembrane helix</keyword>
<dbReference type="PANTHER" id="PTHR47755:SF1">
    <property type="entry name" value="CELL DIVISION PROTEIN FTSX"/>
    <property type="match status" value="1"/>
</dbReference>
<sequence>MSAISDQIVPRSGHGAWLVWLGAAAMAYLAVFALALSISAERLADNWTAALAQSATVRISAPPAELDAQTNATLEVLRTTPGIDEARVMSAQEQADLLAVWLGPDLPLDALPLPRMLEVFETAEGPDRQGLRLRLSAEAPSAIYDDHTQWRRPLIDAASRLRALSMLALALIGGVTGAIIALAASAALASNAQVIRVLRLVGARDRFIAHAFVRRMTRRAALGATIGTALGMLSVLGLPSLGPDATNGLGFQGLSWIAPLAVPVLAALVAWAAAMATAFAVLRGVT</sequence>
<feature type="transmembrane region" description="Helical" evidence="1">
    <location>
        <begin position="17"/>
        <end position="38"/>
    </location>
</feature>
<evidence type="ECO:0000313" key="3">
    <source>
        <dbReference type="Proteomes" id="UP001202550"/>
    </source>
</evidence>
<feature type="transmembrane region" description="Helical" evidence="1">
    <location>
        <begin position="260"/>
        <end position="282"/>
    </location>
</feature>
<feature type="transmembrane region" description="Helical" evidence="1">
    <location>
        <begin position="220"/>
        <end position="240"/>
    </location>
</feature>
<dbReference type="Proteomes" id="UP001202550">
    <property type="component" value="Unassembled WGS sequence"/>
</dbReference>
<keyword evidence="3" id="KW-1185">Reference proteome</keyword>
<organism evidence="2 3">
    <name type="scientific">Roseinatronobacter domitianus</name>
    <dbReference type="NCBI Taxonomy" id="2940293"/>
    <lineage>
        <taxon>Bacteria</taxon>
        <taxon>Pseudomonadati</taxon>
        <taxon>Pseudomonadota</taxon>
        <taxon>Alphaproteobacteria</taxon>
        <taxon>Rhodobacterales</taxon>
        <taxon>Paracoccaceae</taxon>
        <taxon>Roseinatronobacter</taxon>
    </lineage>
</organism>
<keyword evidence="1" id="KW-0472">Membrane</keyword>
<dbReference type="RefSeq" id="WP_249056089.1">
    <property type="nucleotide sequence ID" value="NZ_JALZWP010000002.1"/>
</dbReference>
<proteinExistence type="predicted"/>
<evidence type="ECO:0000256" key="1">
    <source>
        <dbReference type="SAM" id="Phobius"/>
    </source>
</evidence>
<reference evidence="2 3" key="1">
    <citation type="submission" date="2022-05" db="EMBL/GenBank/DDBJ databases">
        <title>Seasonal and diel survey of microbial diversity of the Tyrrhenian coast.</title>
        <authorList>
            <person name="Gattoni G."/>
            <person name="Corral P."/>
        </authorList>
    </citation>
    <scope>NUCLEOTIDE SEQUENCE [LARGE SCALE GENOMIC DNA]</scope>
    <source>
        <strain evidence="2 3">V10</strain>
    </source>
</reference>
<dbReference type="GO" id="GO:0051301">
    <property type="term" value="P:cell division"/>
    <property type="evidence" value="ECO:0007669"/>
    <property type="project" value="UniProtKB-KW"/>
</dbReference>
<comment type="caution">
    <text evidence="2">The sequence shown here is derived from an EMBL/GenBank/DDBJ whole genome shotgun (WGS) entry which is preliminary data.</text>
</comment>
<accession>A0ABT0LYY6</accession>
<dbReference type="InterPro" id="IPR004513">
    <property type="entry name" value="FtsX"/>
</dbReference>
<keyword evidence="2" id="KW-0132">Cell division</keyword>